<keyword evidence="3" id="KW-1185">Reference proteome</keyword>
<protein>
    <submittedName>
        <fullName evidence="2">Plasmid stabilization system</fullName>
    </submittedName>
</protein>
<dbReference type="Pfam" id="PF05016">
    <property type="entry name" value="ParE_toxin"/>
    <property type="match status" value="1"/>
</dbReference>
<proteinExistence type="predicted"/>
<dbReference type="Proteomes" id="UP000013047">
    <property type="component" value="Unassembled WGS sequence"/>
</dbReference>
<evidence type="ECO:0000313" key="2">
    <source>
        <dbReference type="EMBL" id="ENO99054.1"/>
    </source>
</evidence>
<dbReference type="Gene3D" id="3.30.2310.20">
    <property type="entry name" value="RelE-like"/>
    <property type="match status" value="1"/>
</dbReference>
<keyword evidence="1" id="KW-1277">Toxin-antitoxin system</keyword>
<evidence type="ECO:0000313" key="3">
    <source>
        <dbReference type="Proteomes" id="UP000013047"/>
    </source>
</evidence>
<name>N7A446_9RHOO</name>
<dbReference type="OrthoDB" id="516834at2"/>
<dbReference type="RefSeq" id="WP_004354838.1">
    <property type="nucleotide sequence ID" value="NZ_AMXF01000001.1"/>
</dbReference>
<dbReference type="AlphaFoldDB" id="N7A446"/>
<sequence>MSRVRVQQAASLRIDDIYRHTRDRWGAEQADRYVTGLFESFSKIATHGVASRPIPAEFGVQGSFFRYEKHFVYWKRLDNGDIGIVTVLHERMHQIERFREDFGR</sequence>
<evidence type="ECO:0000256" key="1">
    <source>
        <dbReference type="ARBA" id="ARBA00022649"/>
    </source>
</evidence>
<dbReference type="InterPro" id="IPR007712">
    <property type="entry name" value="RelE/ParE_toxin"/>
</dbReference>
<dbReference type="InterPro" id="IPR035093">
    <property type="entry name" value="RelE/ParE_toxin_dom_sf"/>
</dbReference>
<comment type="caution">
    <text evidence="2">The sequence shown here is derived from an EMBL/GenBank/DDBJ whole genome shotgun (WGS) entry which is preliminary data.</text>
</comment>
<dbReference type="EMBL" id="AMXF01000001">
    <property type="protein sequence ID" value="ENO99054.1"/>
    <property type="molecule type" value="Genomic_DNA"/>
</dbReference>
<reference evidence="2 3" key="1">
    <citation type="submission" date="2012-09" db="EMBL/GenBank/DDBJ databases">
        <title>Draft Genome Sequences of 6 Strains from Genus Thauera.</title>
        <authorList>
            <person name="Liu B."/>
            <person name="Shapleigh J.P."/>
            <person name="Frostegard A.H."/>
        </authorList>
    </citation>
    <scope>NUCLEOTIDE SEQUENCE [LARGE SCALE GENOMIC DNA]</scope>
    <source>
        <strain evidence="2 3">B4P</strain>
    </source>
</reference>
<gene>
    <name evidence="2" type="ORF">C667_00300</name>
</gene>
<accession>N7A446</accession>
<organism evidence="2 3">
    <name type="scientific">Thauera phenylacetica B4P</name>
    <dbReference type="NCBI Taxonomy" id="1234382"/>
    <lineage>
        <taxon>Bacteria</taxon>
        <taxon>Pseudomonadati</taxon>
        <taxon>Pseudomonadota</taxon>
        <taxon>Betaproteobacteria</taxon>
        <taxon>Rhodocyclales</taxon>
        <taxon>Zoogloeaceae</taxon>
        <taxon>Thauera</taxon>
    </lineage>
</organism>